<comment type="caution">
    <text evidence="2">The sequence shown here is derived from an EMBL/GenBank/DDBJ whole genome shotgun (WGS) entry which is preliminary data.</text>
</comment>
<keyword evidence="3" id="KW-1185">Reference proteome</keyword>
<dbReference type="PANTHER" id="PTHR15032">
    <property type="entry name" value="N-ACYL-PHOSPHATIDYLETHANOLAMINE-HYDROLYZING PHOSPHOLIPASE D"/>
    <property type="match status" value="1"/>
</dbReference>
<dbReference type="SUPFAM" id="SSF56281">
    <property type="entry name" value="Metallo-hydrolase/oxidoreductase"/>
    <property type="match status" value="1"/>
</dbReference>
<name>A0ABU6JS85_9GAMM</name>
<dbReference type="Pfam" id="PF12706">
    <property type="entry name" value="Lactamase_B_2"/>
    <property type="match status" value="1"/>
</dbReference>
<organism evidence="2 3">
    <name type="scientific">Brenneria populi</name>
    <dbReference type="NCBI Taxonomy" id="1505588"/>
    <lineage>
        <taxon>Bacteria</taxon>
        <taxon>Pseudomonadati</taxon>
        <taxon>Pseudomonadota</taxon>
        <taxon>Gammaproteobacteria</taxon>
        <taxon>Enterobacterales</taxon>
        <taxon>Pectobacteriaceae</taxon>
        <taxon>Brenneria</taxon>
    </lineage>
</organism>
<protein>
    <submittedName>
        <fullName evidence="2">MBL fold metallo-hydrolase</fullName>
    </submittedName>
</protein>
<dbReference type="EMBL" id="JAYWTM010000009">
    <property type="protein sequence ID" value="MEC5343256.1"/>
    <property type="molecule type" value="Genomic_DNA"/>
</dbReference>
<sequence>MQDWNIPHYSARTKRFYNPTPPSGAARIGLLGSLKLVCQLAFARGERSPSAPLPTVTPDMAALSAGAEPLKFIWFGHSTLLLNLDGVSILIDPIFSASVSPFSFIFRRFQPPPAALEALPNVDIILLSHDHYDHLDQRTIRFFRHRATRFIVPLKVGKHLRKWGIARERITELDWFDSHRDGSLNFTATPSRHFSGRGLSDNGGTLWASWVIEGKSQRLFFSGDSAYDSHFQAIGKRFGSFDLAFIENGQYDARWPDSHMTPEQTVQAAQDLNARVFMPIHWGMFSLAFHPWWEPVARSSALAAARQQAMITPRLGEVATPHQATTRWWEALERRCPVARHETQAESE</sequence>
<gene>
    <name evidence="2" type="ORF">VSX58_11700</name>
</gene>
<dbReference type="InterPro" id="IPR036866">
    <property type="entry name" value="RibonucZ/Hydroxyglut_hydro"/>
</dbReference>
<dbReference type="Proteomes" id="UP001309705">
    <property type="component" value="Unassembled WGS sequence"/>
</dbReference>
<evidence type="ECO:0000259" key="1">
    <source>
        <dbReference type="Pfam" id="PF12706"/>
    </source>
</evidence>
<accession>A0ABU6JS85</accession>
<dbReference type="RefSeq" id="WP_327618239.1">
    <property type="nucleotide sequence ID" value="NZ_JAYWTM010000009.1"/>
</dbReference>
<reference evidence="2 3" key="1">
    <citation type="journal article" date="2017" name="Int. J. Syst. Evol. Microbiol.">
        <title>Brenneria populi subsp. brevivirga subsp. nov. isolated from symptomatic bark of Populus x euramericana canker, and description of Brenneria populi subsp. populi subsp. nov.</title>
        <authorList>
            <person name="Zheng M.H."/>
            <person name="Piao C.G."/>
            <person name="Xue H."/>
            <person name="Guo M.W."/>
            <person name="Li Y."/>
        </authorList>
    </citation>
    <scope>NUCLEOTIDE SEQUENCE [LARGE SCALE GENOMIC DNA]</scope>
    <source>
        <strain evidence="2 3">D9-5</strain>
    </source>
</reference>
<dbReference type="PANTHER" id="PTHR15032:SF4">
    <property type="entry name" value="N-ACYL-PHOSPHATIDYLETHANOLAMINE-HYDROLYZING PHOSPHOLIPASE D"/>
    <property type="match status" value="1"/>
</dbReference>
<dbReference type="InterPro" id="IPR001279">
    <property type="entry name" value="Metallo-B-lactamas"/>
</dbReference>
<dbReference type="Gene3D" id="3.60.15.10">
    <property type="entry name" value="Ribonuclease Z/Hydroxyacylglutathione hydrolase-like"/>
    <property type="match status" value="1"/>
</dbReference>
<feature type="domain" description="Metallo-beta-lactamase" evidence="1">
    <location>
        <begin position="89"/>
        <end position="282"/>
    </location>
</feature>
<evidence type="ECO:0000313" key="3">
    <source>
        <dbReference type="Proteomes" id="UP001309705"/>
    </source>
</evidence>
<evidence type="ECO:0000313" key="2">
    <source>
        <dbReference type="EMBL" id="MEC5343256.1"/>
    </source>
</evidence>
<proteinExistence type="predicted"/>